<dbReference type="AlphaFoldDB" id="A0A3S1ATW3"/>
<keyword evidence="2" id="KW-0732">Signal</keyword>
<evidence type="ECO:0000256" key="1">
    <source>
        <dbReference type="SAM" id="MobiDB-lite"/>
    </source>
</evidence>
<keyword evidence="4" id="KW-1185">Reference proteome</keyword>
<feature type="region of interest" description="Disordered" evidence="1">
    <location>
        <begin position="102"/>
        <end position="121"/>
    </location>
</feature>
<dbReference type="RefSeq" id="WP_127079459.1">
    <property type="nucleotide sequence ID" value="NZ_RSCL01000002.1"/>
</dbReference>
<accession>A0A3S1ATW3</accession>
<evidence type="ECO:0000313" key="3">
    <source>
        <dbReference type="EMBL" id="RUT08937.1"/>
    </source>
</evidence>
<dbReference type="Proteomes" id="UP000271624">
    <property type="component" value="Unassembled WGS sequence"/>
</dbReference>
<name>A0A3S1ATW3_9CYAN</name>
<feature type="signal peptide" evidence="2">
    <location>
        <begin position="1"/>
        <end position="30"/>
    </location>
</feature>
<evidence type="ECO:0000313" key="4">
    <source>
        <dbReference type="Proteomes" id="UP000271624"/>
    </source>
</evidence>
<reference evidence="3" key="1">
    <citation type="submission" date="2018-12" db="EMBL/GenBank/DDBJ databases">
        <authorList>
            <person name="Will S."/>
            <person name="Neumann-Schaal M."/>
            <person name="Henke P."/>
        </authorList>
    </citation>
    <scope>NUCLEOTIDE SEQUENCE</scope>
    <source>
        <strain evidence="3">PCC 7102</strain>
    </source>
</reference>
<organism evidence="3 4">
    <name type="scientific">Dulcicalothrix desertica PCC 7102</name>
    <dbReference type="NCBI Taxonomy" id="232991"/>
    <lineage>
        <taxon>Bacteria</taxon>
        <taxon>Bacillati</taxon>
        <taxon>Cyanobacteriota</taxon>
        <taxon>Cyanophyceae</taxon>
        <taxon>Nostocales</taxon>
        <taxon>Calotrichaceae</taxon>
        <taxon>Dulcicalothrix</taxon>
    </lineage>
</organism>
<evidence type="ECO:0008006" key="5">
    <source>
        <dbReference type="Google" id="ProtNLM"/>
    </source>
</evidence>
<protein>
    <recommendedName>
        <fullName evidence="5">Filamentous haemagglutinin FhaB/tRNA nuclease CdiA-like TPS domain-containing protein</fullName>
    </recommendedName>
</protein>
<dbReference type="EMBL" id="RSCL01000002">
    <property type="protein sequence ID" value="RUT08937.1"/>
    <property type="molecule type" value="Genomic_DNA"/>
</dbReference>
<sequence>MFTRKNSAIKFFLGLLAISSVAAVVTPASAEVVSNSNKFGILLSEAKLNTSPATVQQGNVNKLPVVSEKLKIPNGQEAAGNFVCNGTCSKRPGQQKVRDLVTDPANNKLNPINIQPAPVNR</sequence>
<feature type="compositionally biased region" description="Polar residues" evidence="1">
    <location>
        <begin position="104"/>
        <end position="113"/>
    </location>
</feature>
<feature type="chain" id="PRO_5030082924" description="Filamentous haemagglutinin FhaB/tRNA nuclease CdiA-like TPS domain-containing protein" evidence="2">
    <location>
        <begin position="31"/>
        <end position="121"/>
    </location>
</feature>
<reference evidence="3" key="2">
    <citation type="journal article" date="2019" name="Genome Biol. Evol.">
        <title>Day and night: Metabolic profiles and evolutionary relationships of six axenic non-marine cyanobacteria.</title>
        <authorList>
            <person name="Will S.E."/>
            <person name="Henke P."/>
            <person name="Boedeker C."/>
            <person name="Huang S."/>
            <person name="Brinkmann H."/>
            <person name="Rohde M."/>
            <person name="Jarek M."/>
            <person name="Friedl T."/>
            <person name="Seufert S."/>
            <person name="Schumacher M."/>
            <person name="Overmann J."/>
            <person name="Neumann-Schaal M."/>
            <person name="Petersen J."/>
        </authorList>
    </citation>
    <scope>NUCLEOTIDE SEQUENCE [LARGE SCALE GENOMIC DNA]</scope>
    <source>
        <strain evidence="3">PCC 7102</strain>
    </source>
</reference>
<evidence type="ECO:0000256" key="2">
    <source>
        <dbReference type="SAM" id="SignalP"/>
    </source>
</evidence>
<comment type="caution">
    <text evidence="3">The sequence shown here is derived from an EMBL/GenBank/DDBJ whole genome shotgun (WGS) entry which is preliminary data.</text>
</comment>
<gene>
    <name evidence="3" type="ORF">DSM106972_009900</name>
</gene>
<proteinExistence type="predicted"/>